<protein>
    <recommendedName>
        <fullName evidence="3">Transposase</fullName>
    </recommendedName>
</protein>
<proteinExistence type="predicted"/>
<evidence type="ECO:0000313" key="1">
    <source>
        <dbReference type="EMBL" id="QJT41244.1"/>
    </source>
</evidence>
<reference evidence="1 2" key="1">
    <citation type="submission" date="2019-03" db="EMBL/GenBank/DDBJ databases">
        <title>Novel transposon Tn6433 accelerates the dissemination of tet(E) in Aeromonas from aerobic biofilm under oxytetracycline stress.</title>
        <authorList>
            <person name="Shi Y."/>
            <person name="Tian Z."/>
            <person name="Zhang Y."/>
            <person name="Zhang H."/>
            <person name="Yang M."/>
        </authorList>
    </citation>
    <scope>NUCLEOTIDE SEQUENCE [LARGE SCALE GENOMIC DNA]</scope>
    <source>
        <strain evidence="1 2">R50-22</strain>
        <plasmid evidence="2">paeme5</plasmid>
    </source>
</reference>
<evidence type="ECO:0008006" key="3">
    <source>
        <dbReference type="Google" id="ProtNLM"/>
    </source>
</evidence>
<dbReference type="RefSeq" id="WP_365840403.1">
    <property type="nucleotide sequence ID" value="NZ_CP038449.1"/>
</dbReference>
<dbReference type="Pfam" id="PF19456">
    <property type="entry name" value="MobI"/>
    <property type="match status" value="1"/>
</dbReference>
<keyword evidence="2" id="KW-1185">Reference proteome</keyword>
<name>A0ABX6NZH6_AERME</name>
<organism evidence="1 2">
    <name type="scientific">Aeromonas media</name>
    <dbReference type="NCBI Taxonomy" id="651"/>
    <lineage>
        <taxon>Bacteria</taxon>
        <taxon>Pseudomonadati</taxon>
        <taxon>Pseudomonadota</taxon>
        <taxon>Gammaproteobacteria</taxon>
        <taxon>Aeromonadales</taxon>
        <taxon>Aeromonadaceae</taxon>
        <taxon>Aeromonas</taxon>
    </lineage>
</organism>
<geneLocation type="plasmid" evidence="2">
    <name>paeme5</name>
</geneLocation>
<accession>A0ABX6NZH6</accession>
<keyword evidence="1" id="KW-0614">Plasmid</keyword>
<dbReference type="InterPro" id="IPR045809">
    <property type="entry name" value="MobI"/>
</dbReference>
<dbReference type="EMBL" id="CP038449">
    <property type="protein sequence ID" value="QJT41244.1"/>
    <property type="molecule type" value="Genomic_DNA"/>
</dbReference>
<dbReference type="Proteomes" id="UP000502657">
    <property type="component" value="Plasmid pAeme5"/>
</dbReference>
<sequence>MAVEGLASGVCGDIVGRLRQTLVEASEEVEALARQICDRYWLEFRHKNRSQRHLPAEDRLLGRYGPFVRRHPANMKIYIGWRDYQPTRKGPRSSKTLGVTINPADGIHYRERQFSAKAKLWEMTLINKVERELRQLRELHEGIHVQLVRLKKAERIYEWQTTSNSSEKSPLEQAVETLIEGRMDVEKINPLEGE</sequence>
<gene>
    <name evidence="1" type="ORF">E4188_22355</name>
</gene>
<evidence type="ECO:0000313" key="2">
    <source>
        <dbReference type="Proteomes" id="UP000502657"/>
    </source>
</evidence>